<keyword evidence="1" id="KW-0614">Plasmid</keyword>
<dbReference type="EMBL" id="MN256757">
    <property type="protein sequence ID" value="QID22393.1"/>
    <property type="molecule type" value="Genomic_DNA"/>
</dbReference>
<evidence type="ECO:0000313" key="1">
    <source>
        <dbReference type="EMBL" id="QID22393.1"/>
    </source>
</evidence>
<dbReference type="EMBL" id="MN256759">
    <property type="protein sequence ID" value="QID23348.1"/>
    <property type="molecule type" value="Genomic_DNA"/>
</dbReference>
<organism evidence="1">
    <name type="scientific">Escherichia coli</name>
    <dbReference type="NCBI Taxonomy" id="562"/>
    <lineage>
        <taxon>Bacteria</taxon>
        <taxon>Pseudomonadati</taxon>
        <taxon>Pseudomonadota</taxon>
        <taxon>Gammaproteobacteria</taxon>
        <taxon>Enterobacterales</taxon>
        <taxon>Enterobacteriaceae</taxon>
        <taxon>Escherichia</taxon>
    </lineage>
</organism>
<dbReference type="AlphaFoldDB" id="A0A6G6AL34"/>
<sequence>MSRLFCFSLFDGVTSGKLLYMSKTAARTITNQRRNERKKGGK</sequence>
<protein>
    <submittedName>
        <fullName evidence="1">Uncharacterized protein</fullName>
    </submittedName>
</protein>
<reference evidence="1" key="1">
    <citation type="submission" date="2019-08" db="EMBL/GenBank/DDBJ databases">
        <authorList>
            <person name="Yao H."/>
        </authorList>
    </citation>
    <scope>NUCLEOTIDE SEQUENCE</scope>
    <source>
        <strain evidence="1">4M18F</strain>
        <strain evidence="2">4M9F</strain>
        <plasmid evidence="1">p4M18F</plasmid>
        <plasmid evidence="2">p4M9F</plasmid>
    </source>
</reference>
<geneLocation type="plasmid" evidence="2">
    <name>p4M9F</name>
</geneLocation>
<geneLocation type="plasmid" evidence="1">
    <name>p4M18F</name>
</geneLocation>
<accession>A0A6G6AL34</accession>
<proteinExistence type="predicted"/>
<evidence type="ECO:0000313" key="2">
    <source>
        <dbReference type="EMBL" id="QID23348.1"/>
    </source>
</evidence>
<name>A0A6G6AL34_ECOLX</name>